<keyword evidence="2" id="KW-1185">Reference proteome</keyword>
<dbReference type="Proteomes" id="UP000695562">
    <property type="component" value="Unassembled WGS sequence"/>
</dbReference>
<reference evidence="1" key="1">
    <citation type="submission" date="2020-01" db="EMBL/GenBank/DDBJ databases">
        <title>Development of genomics and gene disruption for Polysphondylium violaceum indicates a role for the polyketide synthase stlB in stalk morphogenesis.</title>
        <authorList>
            <person name="Narita B."/>
            <person name="Kawabe Y."/>
            <person name="Kin K."/>
            <person name="Saito T."/>
            <person name="Gibbs R."/>
            <person name="Kuspa A."/>
            <person name="Muzny D."/>
            <person name="Queller D."/>
            <person name="Richards S."/>
            <person name="Strassman J."/>
            <person name="Sucgang R."/>
            <person name="Worley K."/>
            <person name="Schaap P."/>
        </authorList>
    </citation>
    <scope>NUCLEOTIDE SEQUENCE</scope>
    <source>
        <strain evidence="1">QSvi11</strain>
    </source>
</reference>
<protein>
    <submittedName>
        <fullName evidence="1">Uncharacterized protein</fullName>
    </submittedName>
</protein>
<evidence type="ECO:0000313" key="1">
    <source>
        <dbReference type="EMBL" id="KAF2070923.1"/>
    </source>
</evidence>
<gene>
    <name evidence="1" type="ORF">CYY_007767</name>
</gene>
<comment type="caution">
    <text evidence="1">The sequence shown here is derived from an EMBL/GenBank/DDBJ whole genome shotgun (WGS) entry which is preliminary data.</text>
</comment>
<evidence type="ECO:0000313" key="2">
    <source>
        <dbReference type="Proteomes" id="UP000695562"/>
    </source>
</evidence>
<dbReference type="AlphaFoldDB" id="A0A8J4PNV7"/>
<name>A0A8J4PNV7_9MYCE</name>
<organism evidence="1 2">
    <name type="scientific">Polysphondylium violaceum</name>
    <dbReference type="NCBI Taxonomy" id="133409"/>
    <lineage>
        <taxon>Eukaryota</taxon>
        <taxon>Amoebozoa</taxon>
        <taxon>Evosea</taxon>
        <taxon>Eumycetozoa</taxon>
        <taxon>Dictyostelia</taxon>
        <taxon>Dictyosteliales</taxon>
        <taxon>Dictyosteliaceae</taxon>
        <taxon>Polysphondylium</taxon>
    </lineage>
</organism>
<sequence length="442" mass="49901">MATTQQFNNPAHLSKHVKDAKILGDGYRYVLQAHAAKKCTPPPLNAALTPTPVTIKETTRVGMSNEIKAIYQSNNFDKITKLQTQYQKDLLPLYQFIQQNGYNAWQAVQVDKYGDSFAFMVWDEYAIIWAYCYSIGMHQTADGVRTYQAYCQSGIQSTTTGTIGTQSYVLGVPYQFQNFIDGGWILARGLTPFFNRGLDFNYRKFGLALSEGANNSYLGYKFNFYTPPEAVGATIDALVFNVIYLGMRDQMVNTKEHRTRVAFFNWDPNNYYNIVSEASENLLSAGQGDVKEIAIAMNKMTYSDYNIYVFPKFVTLNPDVVIPYSVHVYHNHVDTSIEQSQVAYKVSQIQSFQLPNPYGFSYAANLPQLGNHGQFFVNQPLDPQQVLQKAQGNFVTTPLTITNYTQNGTPITTSMVSTSQGVFGQLFDYRVHFNYNSAPSKL</sequence>
<dbReference type="EMBL" id="AJWJ01000432">
    <property type="protein sequence ID" value="KAF2070923.1"/>
    <property type="molecule type" value="Genomic_DNA"/>
</dbReference>
<proteinExistence type="predicted"/>
<accession>A0A8J4PNV7</accession>